<proteinExistence type="predicted"/>
<reference evidence="1" key="1">
    <citation type="journal article" date="2020" name="Nature">
        <title>Giant virus diversity and host interactions through global metagenomics.</title>
        <authorList>
            <person name="Schulz F."/>
            <person name="Roux S."/>
            <person name="Paez-Espino D."/>
            <person name="Jungbluth S."/>
            <person name="Walsh D.A."/>
            <person name="Denef V.J."/>
            <person name="McMahon K.D."/>
            <person name="Konstantinidis K.T."/>
            <person name="Eloe-Fadrosh E.A."/>
            <person name="Kyrpides N.C."/>
            <person name="Woyke T."/>
        </authorList>
    </citation>
    <scope>NUCLEOTIDE SEQUENCE</scope>
    <source>
        <strain evidence="1">GVMAG-M-3300023184-88</strain>
    </source>
</reference>
<evidence type="ECO:0008006" key="2">
    <source>
        <dbReference type="Google" id="ProtNLM"/>
    </source>
</evidence>
<accession>A0A6C0ILQ8</accession>
<evidence type="ECO:0000313" key="1">
    <source>
        <dbReference type="EMBL" id="QHT92463.1"/>
    </source>
</evidence>
<organism evidence="1">
    <name type="scientific">viral metagenome</name>
    <dbReference type="NCBI Taxonomy" id="1070528"/>
    <lineage>
        <taxon>unclassified sequences</taxon>
        <taxon>metagenomes</taxon>
        <taxon>organismal metagenomes</taxon>
    </lineage>
</organism>
<protein>
    <recommendedName>
        <fullName evidence="2">DHH family protein</fullName>
    </recommendedName>
</protein>
<dbReference type="InterPro" id="IPR038763">
    <property type="entry name" value="DHH_sf"/>
</dbReference>
<sequence>MAHAFTILFHGNCIDGWFAAYIAQEALKQSGTVQLFPISPTPSNHWPAATTMKNTHILLVDVSVEQVHRDAWIAAGALSVDIMDHHHTSVSQWPDGKIKVEHCAAIQVFQHFCPGLPIPDWLHMVDRIDRWDNPTEEDRCMREIFNQIAKKPVEQRSCAEAIANTQLLMAHLDDPAMIRTYMEQGKVILHAKDTHLLGVLSKLGRIYTLTAEMCTAWQLPASWLGANVFIVDNTEVVIDSTEAAHIVFMYHAGVDIFINYRKKSFLKKEKGNVVQKTAYVYSARSRTFNMTEGTFLKGHPTSAGASLTVGDVPCFPFICTF</sequence>
<dbReference type="AlphaFoldDB" id="A0A6C0ILQ8"/>
<dbReference type="SUPFAM" id="SSF64182">
    <property type="entry name" value="DHH phosphoesterases"/>
    <property type="match status" value="1"/>
</dbReference>
<name>A0A6C0ILQ8_9ZZZZ</name>
<dbReference type="EMBL" id="MN740185">
    <property type="protein sequence ID" value="QHT92463.1"/>
    <property type="molecule type" value="Genomic_DNA"/>
</dbReference>